<dbReference type="EMBL" id="CAIX01001122">
    <property type="protein sequence ID" value="CCI50774.1"/>
    <property type="molecule type" value="Genomic_DNA"/>
</dbReference>
<gene>
    <name evidence="1" type="ORF">BN9_130260</name>
</gene>
<dbReference type="AlphaFoldDB" id="A0A024GVG7"/>
<accession>A0A024GVG7</accession>
<dbReference type="Proteomes" id="UP000053237">
    <property type="component" value="Unassembled WGS sequence"/>
</dbReference>
<dbReference type="InParanoid" id="A0A024GVG7"/>
<organism evidence="1 2">
    <name type="scientific">Albugo candida</name>
    <dbReference type="NCBI Taxonomy" id="65357"/>
    <lineage>
        <taxon>Eukaryota</taxon>
        <taxon>Sar</taxon>
        <taxon>Stramenopiles</taxon>
        <taxon>Oomycota</taxon>
        <taxon>Peronosporomycetes</taxon>
        <taxon>Albuginales</taxon>
        <taxon>Albuginaceae</taxon>
        <taxon>Albugo</taxon>
    </lineage>
</organism>
<keyword evidence="2" id="KW-1185">Reference proteome</keyword>
<proteinExistence type="predicted"/>
<reference evidence="1 2" key="1">
    <citation type="submission" date="2012-05" db="EMBL/GenBank/DDBJ databases">
        <title>Recombination and specialization in a pathogen metapopulation.</title>
        <authorList>
            <person name="Gardiner A."/>
            <person name="Kemen E."/>
            <person name="Schultz-Larsen T."/>
            <person name="MacLean D."/>
            <person name="Van Oosterhout C."/>
            <person name="Jones J.D.G."/>
        </authorList>
    </citation>
    <scope>NUCLEOTIDE SEQUENCE [LARGE SCALE GENOMIC DNA]</scope>
    <source>
        <strain evidence="1 2">Ac Nc2</strain>
    </source>
</reference>
<name>A0A024GVG7_9STRA</name>
<evidence type="ECO:0000313" key="1">
    <source>
        <dbReference type="EMBL" id="CCI50774.1"/>
    </source>
</evidence>
<comment type="caution">
    <text evidence="1">The sequence shown here is derived from an EMBL/GenBank/DDBJ whole genome shotgun (WGS) entry which is preliminary data.</text>
</comment>
<evidence type="ECO:0000313" key="2">
    <source>
        <dbReference type="Proteomes" id="UP000053237"/>
    </source>
</evidence>
<sequence>MTVIAYFYFCSISSHPDHGRSYIYIVHLPRFHRCFVTLTSFVPSLSHLIIPQLCHHALIQALWNRLKSLLETCTTPISHSPSTTLAHTHFEAGIETISSILWNGADQWNTSRALLRPQIDRNRPINSAMPFLEL</sequence>
<protein>
    <submittedName>
        <fullName evidence="1">Uncharacterized protein</fullName>
    </submittedName>
</protein>